<dbReference type="Pfam" id="PF00891">
    <property type="entry name" value="Methyltransf_2"/>
    <property type="match status" value="1"/>
</dbReference>
<reference evidence="2" key="1">
    <citation type="submission" date="2020-06" db="EMBL/GenBank/DDBJ databases">
        <title>Analysis procedures for assessing recovery of high quality, complete, closed genomes from Nanopore long read metagenome sequencing.</title>
        <authorList>
            <person name="Bessarab I."/>
            <person name="Arumugam K."/>
            <person name="Haryono M."/>
            <person name="Liu X."/>
            <person name="Roy S."/>
            <person name="Zuniga-Montanez R.E."/>
            <person name="Qiu G."/>
            <person name="Drautz-Moses D.I."/>
            <person name="Law Y.Y."/>
            <person name="Wuertz S."/>
            <person name="Lauro F.M."/>
            <person name="Huson D.H."/>
            <person name="Williams R.B."/>
        </authorList>
    </citation>
    <scope>NUCLEOTIDE SEQUENCE [LARGE SCALE GENOMIC DNA]</scope>
    <source>
        <strain evidence="2">SSD2</strain>
    </source>
</reference>
<dbReference type="InterPro" id="IPR001077">
    <property type="entry name" value="COMT_C"/>
</dbReference>
<evidence type="ECO:0000259" key="1">
    <source>
        <dbReference type="Pfam" id="PF00891"/>
    </source>
</evidence>
<dbReference type="AlphaFoldDB" id="A0A7L6ARM6"/>
<keyword evidence="3" id="KW-1185">Reference proteome</keyword>
<protein>
    <recommendedName>
        <fullName evidence="1">O-methyltransferase C-terminal domain-containing protein</fullName>
    </recommendedName>
</protein>
<evidence type="ECO:0000313" key="3">
    <source>
        <dbReference type="Proteomes" id="UP000510621"/>
    </source>
</evidence>
<evidence type="ECO:0000313" key="2">
    <source>
        <dbReference type="EMBL" id="QLQ31738.1"/>
    </source>
</evidence>
<sequence length="102" mass="11162">MILRYCPPSPTSTPEENSILYRNVYQALLPGGRIVIRGFVMEDDKACPTDGALFAVNMLANTLGGQTYSFAETRNGLLKAGFTDVRLLLKADGLFSLIDAFK</sequence>
<name>A0A7L6ARM6_9GAMM</name>
<proteinExistence type="predicted"/>
<feature type="domain" description="O-methyltransferase C-terminal" evidence="1">
    <location>
        <begin position="18"/>
        <end position="82"/>
    </location>
</feature>
<dbReference type="KEGG" id="this:HZT40_09195"/>
<dbReference type="InterPro" id="IPR029063">
    <property type="entry name" value="SAM-dependent_MTases_sf"/>
</dbReference>
<gene>
    <name evidence="2" type="ORF">HZT40_09195</name>
</gene>
<dbReference type="Gene3D" id="3.40.50.150">
    <property type="entry name" value="Vaccinia Virus protein VP39"/>
    <property type="match status" value="1"/>
</dbReference>
<dbReference type="EMBL" id="CP059265">
    <property type="protein sequence ID" value="QLQ31738.1"/>
    <property type="molecule type" value="Genomic_DNA"/>
</dbReference>
<organism evidence="2 3">
    <name type="scientific">Candidatus Thiothrix singaporensis</name>
    <dbReference type="NCBI Taxonomy" id="2799669"/>
    <lineage>
        <taxon>Bacteria</taxon>
        <taxon>Pseudomonadati</taxon>
        <taxon>Pseudomonadota</taxon>
        <taxon>Gammaproteobacteria</taxon>
        <taxon>Thiotrichales</taxon>
        <taxon>Thiotrichaceae</taxon>
        <taxon>Thiothrix</taxon>
    </lineage>
</organism>
<dbReference type="SUPFAM" id="SSF53335">
    <property type="entry name" value="S-adenosyl-L-methionine-dependent methyltransferases"/>
    <property type="match status" value="1"/>
</dbReference>
<dbReference type="GO" id="GO:0008171">
    <property type="term" value="F:O-methyltransferase activity"/>
    <property type="evidence" value="ECO:0007669"/>
    <property type="project" value="InterPro"/>
</dbReference>
<accession>A0A7L6ARM6</accession>
<dbReference type="Proteomes" id="UP000510621">
    <property type="component" value="Chromosome"/>
</dbReference>